<name>A0AAU7U5F4_9DEIO</name>
<dbReference type="InterPro" id="IPR029058">
    <property type="entry name" value="AB_hydrolase_fold"/>
</dbReference>
<proteinExistence type="predicted"/>
<dbReference type="EMBL" id="CP158296">
    <property type="protein sequence ID" value="XBV83331.1"/>
    <property type="molecule type" value="Genomic_DNA"/>
</dbReference>
<dbReference type="RefSeq" id="WP_350240742.1">
    <property type="nucleotide sequence ID" value="NZ_CP158296.1"/>
</dbReference>
<gene>
    <name evidence="2" type="ORF">ABOD76_00985</name>
</gene>
<dbReference type="SUPFAM" id="SSF53474">
    <property type="entry name" value="alpha/beta-Hydrolases"/>
    <property type="match status" value="1"/>
</dbReference>
<keyword evidence="2" id="KW-0378">Hydrolase</keyword>
<evidence type="ECO:0000256" key="1">
    <source>
        <dbReference type="SAM" id="SignalP"/>
    </source>
</evidence>
<feature type="signal peptide" evidence="1">
    <location>
        <begin position="1"/>
        <end position="18"/>
    </location>
</feature>
<keyword evidence="2" id="KW-0614">Plasmid</keyword>
<feature type="chain" id="PRO_5043493273" evidence="1">
    <location>
        <begin position="19"/>
        <end position="280"/>
    </location>
</feature>
<evidence type="ECO:0000313" key="2">
    <source>
        <dbReference type="EMBL" id="XBV83331.1"/>
    </source>
</evidence>
<dbReference type="GO" id="GO:0016787">
    <property type="term" value="F:hydrolase activity"/>
    <property type="evidence" value="ECO:0007669"/>
    <property type="project" value="UniProtKB-KW"/>
</dbReference>
<sequence length="280" mass="29662">MRLLALLLTLLLAAPVAAALSPSVLLRRLDQPDGPSYLLVPHPCLQQRRCPLMVVSHPRGQSAERLLQSTPFSAYVEALTGADIAVLLSNDGGPTGWGRPAALTRLDELHRESVAQFQYSGHTYAFGVSMGGLTALRSALAGPYPVSGVVLLDAWADLRVAWAVPGSHRRELEEAYVLSGPMPPTLDPLVLAEAGPRLPLLVMGSRDDAVVPFMDNGLPLFERAAAPGVSTLVTLHGPHLGGSHFSPALAQRVVQFVTALERLDGGCEDACGAPDQLVEP</sequence>
<accession>A0AAU7U5F4</accession>
<dbReference type="Gene3D" id="3.40.50.1820">
    <property type="entry name" value="alpha/beta hydrolase"/>
    <property type="match status" value="1"/>
</dbReference>
<dbReference type="KEGG" id="dsc:ABOD76_00985"/>
<geneLocation type="plasmid" evidence="2">
    <name>pDson04</name>
</geneLocation>
<keyword evidence="1" id="KW-0732">Signal</keyword>
<reference evidence="2" key="1">
    <citation type="submission" date="2024-06" db="EMBL/GenBank/DDBJ databases">
        <title>Draft Genome Sequence of Deinococcus sonorensis Type Strain KR-87, a Biofilm Producing Representative of the Genus Deinococcus.</title>
        <authorList>
            <person name="Boren L.S."/>
            <person name="Grosso R.A."/>
            <person name="Hugenberg-Cox A.N."/>
            <person name="Hill J.T.E."/>
            <person name="Albert C.M."/>
            <person name="Tuohy J.M."/>
        </authorList>
    </citation>
    <scope>NUCLEOTIDE SEQUENCE</scope>
    <source>
        <strain evidence="2">KR-87</strain>
        <plasmid evidence="2">pDson04</plasmid>
    </source>
</reference>
<protein>
    <submittedName>
        <fullName evidence="2">Alpha/beta hydrolase</fullName>
    </submittedName>
</protein>
<dbReference type="AlphaFoldDB" id="A0AAU7U5F4"/>
<organism evidence="2">
    <name type="scientific">Deinococcus sonorensis KR-87</name>
    <dbReference type="NCBI Taxonomy" id="694439"/>
    <lineage>
        <taxon>Bacteria</taxon>
        <taxon>Thermotogati</taxon>
        <taxon>Deinococcota</taxon>
        <taxon>Deinococci</taxon>
        <taxon>Deinococcales</taxon>
        <taxon>Deinococcaceae</taxon>
        <taxon>Deinococcus</taxon>
    </lineage>
</organism>